<dbReference type="Pfam" id="PF12770">
    <property type="entry name" value="CHAT"/>
    <property type="match status" value="1"/>
</dbReference>
<evidence type="ECO:0000256" key="1">
    <source>
        <dbReference type="SAM" id="MobiDB-lite"/>
    </source>
</evidence>
<feature type="compositionally biased region" description="Basic and acidic residues" evidence="1">
    <location>
        <begin position="12"/>
        <end position="23"/>
    </location>
</feature>
<dbReference type="eggNOG" id="KOG4626">
    <property type="taxonomic scope" value="Eukaryota"/>
</dbReference>
<keyword evidence="4" id="KW-1185">Reference proteome</keyword>
<organism evidence="3 4">
    <name type="scientific">Agaricus bisporus var. burnettii (strain JB137-S8 / ATCC MYA-4627 / FGSC 10392)</name>
    <name type="common">White button mushroom</name>
    <dbReference type="NCBI Taxonomy" id="597362"/>
    <lineage>
        <taxon>Eukaryota</taxon>
        <taxon>Fungi</taxon>
        <taxon>Dikarya</taxon>
        <taxon>Basidiomycota</taxon>
        <taxon>Agaricomycotina</taxon>
        <taxon>Agaricomycetes</taxon>
        <taxon>Agaricomycetidae</taxon>
        <taxon>Agaricales</taxon>
        <taxon>Agaricineae</taxon>
        <taxon>Agaricaceae</taxon>
        <taxon>Agaricus</taxon>
    </lineage>
</organism>
<feature type="region of interest" description="Disordered" evidence="1">
    <location>
        <begin position="1"/>
        <end position="25"/>
    </location>
</feature>
<dbReference type="STRING" id="597362.K5X2V8"/>
<sequence>MDLTSSAAQNDKGPESLKLESSSEKPLSLTTSITSDIIPDSTLNGWIFFLRDLPEKSIMGDPALDERDYEEARSMGEQATYLEEEDHLVCQYVSEMHQASLLRNSLLNSQEWAMATPRLHLRPGETPGASISGPNEICSNISQLRNIELALRNTGTSLPLSPSDSFTQILYDLLDIFPWKHMGSAAENPHVFVSVAEGGALASIVKSPGELALQSRFTRLCRPLSPLGNWQEWKLAYGISRNYAFHLFEDFTSLAQTWAVFELFDLFRSSMAVSGLFSTDPLAEIMCWYTSSGYSTTFQTYISLAAQPSIKKQVDAIGKRLATSPPLPLADFAMIHVVLLQFNSRSFDIGDAGRMIDVAVKERVASESDDTSECLLALEILARIWDSRAKESELFAEKYFRELISNSRDPTQSALLSFDFVQSFCIPRFLANGSSNLVEALALLSTAVRGIDETTDYFLAWLFCSPKHICTVSLGLTNKNILLNQSPGIRRWILPLYIGLLHTISWARQALQQGQSECLKVFRVLSSLASNPLWLGNTAEAKQLPLRTIRSIGSSAVAAVLKFNPEFSNVAVEYLEQNLSITYRHLLQLSPKQGVIDPLGDVYPELSKKLEWLSNGLRQMSMGGGGDTRSTQDLSALVETFRQGTEYHELAREIRTKTGFEDAFLPSSYSKLAAVSRGGPVVILSSDDVTKATHALIILRPDGEPIPLPLSDVSYEDIRRRVASLAQLLESCNVLRRQSVSESGRAGQPTSRRRSTSSRFNAILQWIWTKIVRPVLDILAREGVSSGRLWWCPAGDFTRLPLHAAMPLDCPFIPSYTYTLESLVNARAQKTIAKEKIDPEPLRILAVGISTYPNRPLLSLPYVKPEIEALSEVVEAANGCLDKPLFQVVKIEDAEARIDTTLNAMRSSDIIHLACHGWKDGEQPLNSHLILSDGNLQLREILSAELSKPKFGFLSACQTATGDIELANESFHLAGGFMAAGLKGVIGTLWSIADEDAPRMAE</sequence>
<dbReference type="InParanoid" id="K5X2V8"/>
<dbReference type="RefSeq" id="XP_007327862.1">
    <property type="nucleotide sequence ID" value="XM_007327800.1"/>
</dbReference>
<dbReference type="EMBL" id="JH971387">
    <property type="protein sequence ID" value="EKM82136.1"/>
    <property type="molecule type" value="Genomic_DNA"/>
</dbReference>
<dbReference type="InterPro" id="IPR024983">
    <property type="entry name" value="CHAT_dom"/>
</dbReference>
<dbReference type="HOGENOM" id="CLU_299340_0_0_1"/>
<feature type="domain" description="CHAT" evidence="2">
    <location>
        <begin position="763"/>
        <end position="999"/>
    </location>
</feature>
<dbReference type="KEGG" id="abp:AGABI1DRAFT90407"/>
<dbReference type="GeneID" id="18832366"/>
<protein>
    <recommendedName>
        <fullName evidence="2">CHAT domain-containing protein</fullName>
    </recommendedName>
</protein>
<proteinExistence type="predicted"/>
<dbReference type="OrthoDB" id="9991317at2759"/>
<dbReference type="AlphaFoldDB" id="K5X2V8"/>
<name>K5X2V8_AGABU</name>
<gene>
    <name evidence="3" type="ORF">AGABI1DRAFT_90407</name>
</gene>
<reference evidence="4" key="1">
    <citation type="journal article" date="2012" name="Proc. Natl. Acad. Sci. U.S.A.">
        <title>Genome sequence of the button mushroom Agaricus bisporus reveals mechanisms governing adaptation to a humic-rich ecological niche.</title>
        <authorList>
            <person name="Morin E."/>
            <person name="Kohler A."/>
            <person name="Baker A.R."/>
            <person name="Foulongne-Oriol M."/>
            <person name="Lombard V."/>
            <person name="Nagy L.G."/>
            <person name="Ohm R.A."/>
            <person name="Patyshakuliyeva A."/>
            <person name="Brun A."/>
            <person name="Aerts A.L."/>
            <person name="Bailey A.M."/>
            <person name="Billette C."/>
            <person name="Coutinho P.M."/>
            <person name="Deakin G."/>
            <person name="Doddapaneni H."/>
            <person name="Floudas D."/>
            <person name="Grimwood J."/>
            <person name="Hilden K."/>
            <person name="Kuees U."/>
            <person name="LaButti K.M."/>
            <person name="Lapidus A."/>
            <person name="Lindquist E.A."/>
            <person name="Lucas S.M."/>
            <person name="Murat C."/>
            <person name="Riley R.W."/>
            <person name="Salamov A.A."/>
            <person name="Schmutz J."/>
            <person name="Subramanian V."/>
            <person name="Woesten H.A.B."/>
            <person name="Xu J."/>
            <person name="Eastwood D.C."/>
            <person name="Foster G.D."/>
            <person name="Sonnenberg A.S."/>
            <person name="Cullen D."/>
            <person name="de Vries R.P."/>
            <person name="Lundell T."/>
            <person name="Hibbett D.S."/>
            <person name="Henrissat B."/>
            <person name="Burton K.S."/>
            <person name="Kerrigan R.W."/>
            <person name="Challen M.P."/>
            <person name="Grigoriev I.V."/>
            <person name="Martin F."/>
        </authorList>
    </citation>
    <scope>NUCLEOTIDE SEQUENCE [LARGE SCALE GENOMIC DNA]</scope>
    <source>
        <strain evidence="4">JB137-S8 / ATCC MYA-4627 / FGSC 10392</strain>
    </source>
</reference>
<dbReference type="Proteomes" id="UP000008493">
    <property type="component" value="Unassembled WGS sequence"/>
</dbReference>
<evidence type="ECO:0000313" key="3">
    <source>
        <dbReference type="EMBL" id="EKM82136.1"/>
    </source>
</evidence>
<accession>K5X2V8</accession>
<evidence type="ECO:0000313" key="4">
    <source>
        <dbReference type="Proteomes" id="UP000008493"/>
    </source>
</evidence>
<evidence type="ECO:0000259" key="2">
    <source>
        <dbReference type="Pfam" id="PF12770"/>
    </source>
</evidence>